<evidence type="ECO:0000313" key="8">
    <source>
        <dbReference type="Proteomes" id="UP000283530"/>
    </source>
</evidence>
<keyword evidence="3" id="KW-0812">Transmembrane</keyword>
<dbReference type="GO" id="GO:0016020">
    <property type="term" value="C:membrane"/>
    <property type="evidence" value="ECO:0007669"/>
    <property type="project" value="UniProtKB-SubCell"/>
</dbReference>
<evidence type="ECO:0000256" key="5">
    <source>
        <dbReference type="ARBA" id="ARBA00023136"/>
    </source>
</evidence>
<dbReference type="PANTHER" id="PTHR31113">
    <property type="entry name" value="UPF0496 PROTEIN 3-RELATED"/>
    <property type="match status" value="1"/>
</dbReference>
<evidence type="ECO:0000256" key="1">
    <source>
        <dbReference type="ARBA" id="ARBA00004370"/>
    </source>
</evidence>
<dbReference type="Proteomes" id="UP000283530">
    <property type="component" value="Unassembled WGS sequence"/>
</dbReference>
<dbReference type="InterPro" id="IPR007749">
    <property type="entry name" value="DUF677"/>
</dbReference>
<keyword evidence="8" id="KW-1185">Reference proteome</keyword>
<dbReference type="PANTHER" id="PTHR31113:SF3">
    <property type="entry name" value="UPF0496 PROTEIN 1"/>
    <property type="match status" value="1"/>
</dbReference>
<dbReference type="EMBL" id="QPKB01000007">
    <property type="protein sequence ID" value="RWR88146.1"/>
    <property type="molecule type" value="Genomic_DNA"/>
</dbReference>
<keyword evidence="6" id="KW-0175">Coiled coil</keyword>
<dbReference type="OrthoDB" id="975601at2759"/>
<keyword evidence="5" id="KW-0472">Membrane</keyword>
<sequence length="376" mass="42562">MFLLLEHIELICQMGSSASKADSAEFLRKQELVSNSHNSSSVQLHRNVRSSGGATNATVVSPDHVVDDQSCLKELTSQINKTNEQAVRSILDILESKEDIKKNLQLFDLVQEYFSNSFRMSDLCNALEDSLKRAHDRQLILRVAVQLFKEEEEIGDGANNEDKYQRAMGELKKFKDTENPFAVFAQVLEKVREQQQSLVDKLNHHNKKIKKKLLFLKVWRIVSDTILASITLTLRIVQIAVILAGMSPVASLLGTAATVSYALTKTLDSKFKSSQDELKQEMDLIGSMKMQAWVELTELNEIHDGVDRLEKQLQSLMKNADSALGGKEQAKLWFVEIEKSMDKFMKTLEELDQLAGKCSNDLKKGRLAIQDKINRY</sequence>
<organism evidence="7 8">
    <name type="scientific">Cinnamomum micranthum f. kanehirae</name>
    <dbReference type="NCBI Taxonomy" id="337451"/>
    <lineage>
        <taxon>Eukaryota</taxon>
        <taxon>Viridiplantae</taxon>
        <taxon>Streptophyta</taxon>
        <taxon>Embryophyta</taxon>
        <taxon>Tracheophyta</taxon>
        <taxon>Spermatophyta</taxon>
        <taxon>Magnoliopsida</taxon>
        <taxon>Magnoliidae</taxon>
        <taxon>Laurales</taxon>
        <taxon>Lauraceae</taxon>
        <taxon>Cinnamomum</taxon>
    </lineage>
</organism>
<evidence type="ECO:0000256" key="6">
    <source>
        <dbReference type="SAM" id="Coils"/>
    </source>
</evidence>
<feature type="coiled-coil region" evidence="6">
    <location>
        <begin position="299"/>
        <end position="326"/>
    </location>
</feature>
<proteinExistence type="inferred from homology"/>
<evidence type="ECO:0000256" key="3">
    <source>
        <dbReference type="ARBA" id="ARBA00022692"/>
    </source>
</evidence>
<protein>
    <submittedName>
        <fullName evidence="7">UPF0496 protein</fullName>
    </submittedName>
</protein>
<keyword evidence="4" id="KW-1133">Transmembrane helix</keyword>
<dbReference type="Pfam" id="PF05055">
    <property type="entry name" value="DUF677"/>
    <property type="match status" value="1"/>
</dbReference>
<evidence type="ECO:0000256" key="2">
    <source>
        <dbReference type="ARBA" id="ARBA00009074"/>
    </source>
</evidence>
<comment type="similarity">
    <text evidence="2">Belongs to the UPF0496 family.</text>
</comment>
<reference evidence="7 8" key="1">
    <citation type="journal article" date="2019" name="Nat. Plants">
        <title>Stout camphor tree genome fills gaps in understanding of flowering plant genome evolution.</title>
        <authorList>
            <person name="Chaw S.M."/>
            <person name="Liu Y.C."/>
            <person name="Wu Y.W."/>
            <person name="Wang H.Y."/>
            <person name="Lin C.I."/>
            <person name="Wu C.S."/>
            <person name="Ke H.M."/>
            <person name="Chang L.Y."/>
            <person name="Hsu C.Y."/>
            <person name="Yang H.T."/>
            <person name="Sudianto E."/>
            <person name="Hsu M.H."/>
            <person name="Wu K.P."/>
            <person name="Wang L.N."/>
            <person name="Leebens-Mack J.H."/>
            <person name="Tsai I.J."/>
        </authorList>
    </citation>
    <scope>NUCLEOTIDE SEQUENCE [LARGE SCALE GENOMIC DNA]</scope>
    <source>
        <strain evidence="8">cv. Chaw 1501</strain>
        <tissue evidence="7">Young leaves</tissue>
    </source>
</reference>
<evidence type="ECO:0000313" key="7">
    <source>
        <dbReference type="EMBL" id="RWR88146.1"/>
    </source>
</evidence>
<comment type="caution">
    <text evidence="7">The sequence shown here is derived from an EMBL/GenBank/DDBJ whole genome shotgun (WGS) entry which is preliminary data.</text>
</comment>
<gene>
    <name evidence="7" type="ORF">CKAN_01713500</name>
</gene>
<evidence type="ECO:0000256" key="4">
    <source>
        <dbReference type="ARBA" id="ARBA00022989"/>
    </source>
</evidence>
<name>A0A443PBK9_9MAGN</name>
<dbReference type="AlphaFoldDB" id="A0A443PBK9"/>
<dbReference type="STRING" id="337451.A0A443PBK9"/>
<comment type="subcellular location">
    <subcellularLocation>
        <location evidence="1">Membrane</location>
    </subcellularLocation>
</comment>
<accession>A0A443PBK9</accession>